<comment type="caution">
    <text evidence="3">The sequence shown here is derived from an EMBL/GenBank/DDBJ whole genome shotgun (WGS) entry which is preliminary data.</text>
</comment>
<dbReference type="PRINTS" id="PR01576">
    <property type="entry name" value="PDEFORMYLASE"/>
</dbReference>
<dbReference type="PANTHER" id="PTHR10458">
    <property type="entry name" value="PEPTIDE DEFORMYLASE"/>
    <property type="match status" value="1"/>
</dbReference>
<protein>
    <recommendedName>
        <fullName evidence="2">Peptide deformylase</fullName>
        <shortName evidence="2">PDF</shortName>
        <ecNumber evidence="2">3.5.1.88</ecNumber>
    </recommendedName>
    <alternativeName>
        <fullName evidence="2">Polypeptide deformylase</fullName>
    </alternativeName>
</protein>
<feature type="binding site" evidence="2">
    <location>
        <position position="89"/>
    </location>
    <ligand>
        <name>Fe cation</name>
        <dbReference type="ChEBI" id="CHEBI:24875"/>
    </ligand>
</feature>
<dbReference type="EC" id="3.5.1.88" evidence="2"/>
<dbReference type="PANTHER" id="PTHR10458:SF22">
    <property type="entry name" value="PEPTIDE DEFORMYLASE"/>
    <property type="match status" value="1"/>
</dbReference>
<reference evidence="3" key="2">
    <citation type="journal article" date="2023" name="Microbiome">
        <title>Synthase-selected sorting approach identifies a beta-lactone synthase in a nudibranch symbiotic bacterium.</title>
        <authorList>
            <person name="Dzunkova M."/>
            <person name="La Clair J.J."/>
            <person name="Tyml T."/>
            <person name="Doud D."/>
            <person name="Schulz F."/>
            <person name="Piquer-Esteban S."/>
            <person name="Porcel Sanchis D."/>
            <person name="Osborn A."/>
            <person name="Robinson D."/>
            <person name="Louie K.B."/>
            <person name="Bowen B.P."/>
            <person name="Bowers R.M."/>
            <person name="Lee J."/>
            <person name="Arnau V."/>
            <person name="Diaz-Villanueva W."/>
            <person name="Stepanauskas R."/>
            <person name="Gosliner T."/>
            <person name="Date S.V."/>
            <person name="Northen T.R."/>
            <person name="Cheng J.F."/>
            <person name="Burkart M.D."/>
            <person name="Woyke T."/>
        </authorList>
    </citation>
    <scope>NUCLEOTIDE SEQUENCE</scope>
    <source>
        <strain evidence="3">Df01</strain>
    </source>
</reference>
<keyword evidence="2 3" id="KW-0378">Hydrolase</keyword>
<comment type="similarity">
    <text evidence="1 2">Belongs to the polypeptide deformylase family.</text>
</comment>
<keyword evidence="2" id="KW-0479">Metal-binding</keyword>
<dbReference type="Gene3D" id="3.90.45.10">
    <property type="entry name" value="Peptide deformylase"/>
    <property type="match status" value="1"/>
</dbReference>
<organism evidence="3 4">
    <name type="scientific">Candidatus Doriopsillibacter californiensis</name>
    <dbReference type="NCBI Taxonomy" id="2970740"/>
    <lineage>
        <taxon>Bacteria</taxon>
        <taxon>Pseudomonadati</taxon>
        <taxon>Pseudomonadota</taxon>
        <taxon>Gammaproteobacteria</taxon>
        <taxon>Candidatus Tethybacterales</taxon>
        <taxon>Candidatus Persebacteraceae</taxon>
        <taxon>Candidatus Doriopsillibacter</taxon>
    </lineage>
</organism>
<keyword evidence="4" id="KW-1185">Reference proteome</keyword>
<gene>
    <name evidence="2 3" type="primary">def</name>
    <name evidence="3" type="ORF">NQX30_06685</name>
</gene>
<dbReference type="Proteomes" id="UP001168167">
    <property type="component" value="Unassembled WGS sequence"/>
</dbReference>
<evidence type="ECO:0000256" key="1">
    <source>
        <dbReference type="ARBA" id="ARBA00010759"/>
    </source>
</evidence>
<dbReference type="HAMAP" id="MF_00163">
    <property type="entry name" value="Pep_deformylase"/>
    <property type="match status" value="1"/>
</dbReference>
<comment type="cofactor">
    <cofactor evidence="2">
        <name>Fe(2+)</name>
        <dbReference type="ChEBI" id="CHEBI:29033"/>
    </cofactor>
    <text evidence="2">Binds 1 Fe(2+) ion.</text>
</comment>
<evidence type="ECO:0000256" key="2">
    <source>
        <dbReference type="HAMAP-Rule" id="MF_00163"/>
    </source>
</evidence>
<dbReference type="NCBIfam" id="NF001159">
    <property type="entry name" value="PRK00150.1-3"/>
    <property type="match status" value="1"/>
</dbReference>
<dbReference type="CDD" id="cd00487">
    <property type="entry name" value="Pep_deformylase"/>
    <property type="match status" value="1"/>
</dbReference>
<dbReference type="NCBIfam" id="TIGR00079">
    <property type="entry name" value="pept_deformyl"/>
    <property type="match status" value="1"/>
</dbReference>
<comment type="catalytic activity">
    <reaction evidence="2">
        <text>N-terminal N-formyl-L-methionyl-[peptide] + H2O = N-terminal L-methionyl-[peptide] + formate</text>
        <dbReference type="Rhea" id="RHEA:24420"/>
        <dbReference type="Rhea" id="RHEA-COMP:10639"/>
        <dbReference type="Rhea" id="RHEA-COMP:10640"/>
        <dbReference type="ChEBI" id="CHEBI:15377"/>
        <dbReference type="ChEBI" id="CHEBI:15740"/>
        <dbReference type="ChEBI" id="CHEBI:49298"/>
        <dbReference type="ChEBI" id="CHEBI:64731"/>
        <dbReference type="EC" id="3.5.1.88"/>
    </reaction>
</comment>
<dbReference type="EMBL" id="JANQAO010000003">
    <property type="protein sequence ID" value="MDM5148051.1"/>
    <property type="molecule type" value="Genomic_DNA"/>
</dbReference>
<feature type="binding site" evidence="2">
    <location>
        <position position="135"/>
    </location>
    <ligand>
        <name>Fe cation</name>
        <dbReference type="ChEBI" id="CHEBI:24875"/>
    </ligand>
</feature>
<evidence type="ECO:0000313" key="3">
    <source>
        <dbReference type="EMBL" id="MDM5148051.1"/>
    </source>
</evidence>
<feature type="binding site" evidence="2">
    <location>
        <position position="131"/>
    </location>
    <ligand>
        <name>Fe cation</name>
        <dbReference type="ChEBI" id="CHEBI:24875"/>
    </ligand>
</feature>
<proteinExistence type="inferred from homology"/>
<evidence type="ECO:0000313" key="4">
    <source>
        <dbReference type="Proteomes" id="UP001168167"/>
    </source>
</evidence>
<sequence length="174" mass="19189">MLPIVKYPHPILRTPAQEISTISDELRTLADEMYATMLAVRGIGLAAPQIGRSLRLIVVDVSKERNQRITLFNPRITTQEGTGEGEEGCLSIPGVSATIKRTASVCASGLNSQGEIHEIKAEGLLAVCLQHEIDHLNGVLFVDHLSRFKRERLLGKYHKLQETNLKNNGTLPTQ</sequence>
<reference evidence="3" key="1">
    <citation type="submission" date="2022-08" db="EMBL/GenBank/DDBJ databases">
        <authorList>
            <person name="Dzunkova M."/>
            <person name="La Clair J."/>
            <person name="Tyml T."/>
            <person name="Doud D."/>
            <person name="Schulz F."/>
            <person name="Piquer S."/>
            <person name="Porcel Sanchis D."/>
            <person name="Osborn A."/>
            <person name="Robinson D."/>
            <person name="Louie K.B."/>
            <person name="Bowen B.P."/>
            <person name="Bowers R."/>
            <person name="Lee J."/>
            <person name="Arnau Llombart V."/>
            <person name="Diaz Villanueva W."/>
            <person name="Gosliner T."/>
            <person name="Northen T."/>
            <person name="Cheng J.-F."/>
            <person name="Burkart M.D."/>
            <person name="Woyke T."/>
        </authorList>
    </citation>
    <scope>NUCLEOTIDE SEQUENCE</scope>
    <source>
        <strain evidence="3">Df01</strain>
    </source>
</reference>
<feature type="active site" evidence="2">
    <location>
        <position position="132"/>
    </location>
</feature>
<dbReference type="InterPro" id="IPR036821">
    <property type="entry name" value="Peptide_deformylase_sf"/>
</dbReference>
<dbReference type="GO" id="GO:0042586">
    <property type="term" value="F:peptide deformylase activity"/>
    <property type="evidence" value="ECO:0007669"/>
    <property type="project" value="UniProtKB-EC"/>
</dbReference>
<dbReference type="InterPro" id="IPR023635">
    <property type="entry name" value="Peptide_deformylase"/>
</dbReference>
<comment type="function">
    <text evidence="2">Removes the formyl group from the N-terminal Met of newly synthesized proteins. Requires at least a dipeptide for an efficient rate of reaction. N-terminal L-methionine is a prerequisite for activity but the enzyme has broad specificity at other positions.</text>
</comment>
<dbReference type="Pfam" id="PF01327">
    <property type="entry name" value="Pep_deformylase"/>
    <property type="match status" value="1"/>
</dbReference>
<name>A0ABT7QN39_9GAMM</name>
<dbReference type="SUPFAM" id="SSF56420">
    <property type="entry name" value="Peptide deformylase"/>
    <property type="match status" value="1"/>
</dbReference>
<dbReference type="PIRSF" id="PIRSF004749">
    <property type="entry name" value="Pep_def"/>
    <property type="match status" value="1"/>
</dbReference>
<accession>A0ABT7QN39</accession>
<keyword evidence="2" id="KW-0408">Iron</keyword>
<keyword evidence="2" id="KW-0648">Protein biosynthesis</keyword>